<accession>A0A3D9YL93</accession>
<dbReference type="AlphaFoldDB" id="A0A3D9YL93"/>
<dbReference type="RefSeq" id="WP_129396498.1">
    <property type="nucleotide sequence ID" value="NZ_CP025086.1"/>
</dbReference>
<evidence type="ECO:0000313" key="1">
    <source>
        <dbReference type="EMBL" id="REF83326.1"/>
    </source>
</evidence>
<name>A0A3D9YL93_9HYPH</name>
<sequence length="67" mass="6544">MSRAVRVAYRRAGGQNGATGSGGTVNVTNSGSIVINGDNSVALYSQSVGGGAKLKPPGPLPKACASI</sequence>
<proteinExistence type="predicted"/>
<protein>
    <submittedName>
        <fullName evidence="1">Uncharacterized protein</fullName>
    </submittedName>
</protein>
<organism evidence="1 2">
    <name type="scientific">Methylovirgula ligni</name>
    <dbReference type="NCBI Taxonomy" id="569860"/>
    <lineage>
        <taxon>Bacteria</taxon>
        <taxon>Pseudomonadati</taxon>
        <taxon>Pseudomonadota</taxon>
        <taxon>Alphaproteobacteria</taxon>
        <taxon>Hyphomicrobiales</taxon>
        <taxon>Beijerinckiaceae</taxon>
        <taxon>Methylovirgula</taxon>
    </lineage>
</organism>
<dbReference type="EMBL" id="QUMO01000006">
    <property type="protein sequence ID" value="REF83326.1"/>
    <property type="molecule type" value="Genomic_DNA"/>
</dbReference>
<reference evidence="1 2" key="1">
    <citation type="submission" date="2018-08" db="EMBL/GenBank/DDBJ databases">
        <title>Genomic Encyclopedia of Type Strains, Phase IV (KMG-IV): sequencing the most valuable type-strain genomes for metagenomic binning, comparative biology and taxonomic classification.</title>
        <authorList>
            <person name="Goeker M."/>
        </authorList>
    </citation>
    <scope>NUCLEOTIDE SEQUENCE [LARGE SCALE GENOMIC DNA]</scope>
    <source>
        <strain evidence="1 2">BW863</strain>
    </source>
</reference>
<gene>
    <name evidence="1" type="ORF">DES32_3246</name>
</gene>
<evidence type="ECO:0000313" key="2">
    <source>
        <dbReference type="Proteomes" id="UP000256900"/>
    </source>
</evidence>
<keyword evidence="2" id="KW-1185">Reference proteome</keyword>
<comment type="caution">
    <text evidence="1">The sequence shown here is derived from an EMBL/GenBank/DDBJ whole genome shotgun (WGS) entry which is preliminary data.</text>
</comment>
<dbReference type="Proteomes" id="UP000256900">
    <property type="component" value="Unassembled WGS sequence"/>
</dbReference>